<dbReference type="EMBL" id="BLLA01000001">
    <property type="protein sequence ID" value="GFG98806.1"/>
    <property type="molecule type" value="Genomic_DNA"/>
</dbReference>
<keyword evidence="3" id="KW-1185">Reference proteome</keyword>
<comment type="caution">
    <text evidence="2">The sequence shown here is derived from an EMBL/GenBank/DDBJ whole genome shotgun (WGS) entry which is preliminary data.</text>
</comment>
<evidence type="ECO:0000256" key="1">
    <source>
        <dbReference type="SAM" id="MobiDB-lite"/>
    </source>
</evidence>
<evidence type="ECO:0000313" key="2">
    <source>
        <dbReference type="EMBL" id="GFG98806.1"/>
    </source>
</evidence>
<protein>
    <submittedName>
        <fullName evidence="2">Uncharacterized protein</fullName>
    </submittedName>
</protein>
<dbReference type="AlphaFoldDB" id="A0A7I9ZDI0"/>
<name>A0A7I9ZDI0_9MYCO</name>
<dbReference type="Proteomes" id="UP000465301">
    <property type="component" value="Unassembled WGS sequence"/>
</dbReference>
<feature type="region of interest" description="Disordered" evidence="1">
    <location>
        <begin position="1"/>
        <end position="29"/>
    </location>
</feature>
<organism evidence="2 3">
    <name type="scientific">Mycobacterium timonense</name>
    <dbReference type="NCBI Taxonomy" id="701043"/>
    <lineage>
        <taxon>Bacteria</taxon>
        <taxon>Bacillati</taxon>
        <taxon>Actinomycetota</taxon>
        <taxon>Actinomycetes</taxon>
        <taxon>Mycobacteriales</taxon>
        <taxon>Mycobacteriaceae</taxon>
        <taxon>Mycobacterium</taxon>
        <taxon>Mycobacterium avium complex (MAC)</taxon>
    </lineage>
</organism>
<gene>
    <name evidence="2" type="ORF">MTIM_46850</name>
</gene>
<reference evidence="2 3" key="1">
    <citation type="journal article" date="2019" name="Emerg. Microbes Infect.">
        <title>Comprehensive subspecies identification of 175 nontuberculous mycobacteria species based on 7547 genomic profiles.</title>
        <authorList>
            <person name="Matsumoto Y."/>
            <person name="Kinjo T."/>
            <person name="Motooka D."/>
            <person name="Nabeya D."/>
            <person name="Jung N."/>
            <person name="Uechi K."/>
            <person name="Horii T."/>
            <person name="Iida T."/>
            <person name="Fujita J."/>
            <person name="Nakamura S."/>
        </authorList>
    </citation>
    <scope>NUCLEOTIDE SEQUENCE [LARGE SCALE GENOMIC DNA]</scope>
    <source>
        <strain evidence="2 3">JCM 30726</strain>
    </source>
</reference>
<evidence type="ECO:0000313" key="3">
    <source>
        <dbReference type="Proteomes" id="UP000465301"/>
    </source>
</evidence>
<accession>A0A7I9ZDI0</accession>
<sequence>MDQLDSGASSPRRKRRSGSENRRMSAQFTMRMTQQARVKLDEAAREQGFKDAKALVMHRLRDDLGELNLLS</sequence>
<proteinExistence type="predicted"/>